<sequence>MTADELIEALQLAPHPEGGWYRETWRAEATEGERAAASAVLYVIQPGQRSHWNRVDADEVWLWHAGDAVELRIAASDAGPVRTVRLGGRVTDGEQVQAIIPAGQWQSAEPVGGAASYALISCIVAPAFEFRGFELASPDWEPGA</sequence>
<dbReference type="InterPro" id="IPR009327">
    <property type="entry name" value="Cupin_DUF985"/>
</dbReference>
<dbReference type="CDD" id="cd06121">
    <property type="entry name" value="cupin_YML079wp"/>
    <property type="match status" value="1"/>
</dbReference>
<proteinExistence type="predicted"/>
<evidence type="ECO:0000313" key="2">
    <source>
        <dbReference type="EMBL" id="MCL6683753.1"/>
    </source>
</evidence>
<dbReference type="RefSeq" id="WP_249847796.1">
    <property type="nucleotide sequence ID" value="NZ_JAMGBD010000001.1"/>
</dbReference>
<dbReference type="InterPro" id="IPR011051">
    <property type="entry name" value="RmlC_Cupin_sf"/>
</dbReference>
<accession>A0ABT0RM92</accession>
<reference evidence="2" key="1">
    <citation type="submission" date="2022-05" db="EMBL/GenBank/DDBJ databases">
        <authorList>
            <person name="Jo J.-H."/>
            <person name="Im W.-T."/>
        </authorList>
    </citation>
    <scope>NUCLEOTIDE SEQUENCE</scope>
    <source>
        <strain evidence="2">SE158</strain>
    </source>
</reference>
<keyword evidence="3" id="KW-1185">Reference proteome</keyword>
<name>A0ABT0RM92_9SPHN</name>
<dbReference type="InterPro" id="IPR014710">
    <property type="entry name" value="RmlC-like_jellyroll"/>
</dbReference>
<evidence type="ECO:0000313" key="3">
    <source>
        <dbReference type="Proteomes" id="UP001165363"/>
    </source>
</evidence>
<evidence type="ECO:0000259" key="1">
    <source>
        <dbReference type="Pfam" id="PF06172"/>
    </source>
</evidence>
<gene>
    <name evidence="2" type="ORF">LZ536_07550</name>
</gene>
<dbReference type="PANTHER" id="PTHR33387">
    <property type="entry name" value="RMLC-LIKE JELLY ROLL FOLD PROTEIN"/>
    <property type="match status" value="1"/>
</dbReference>
<comment type="caution">
    <text evidence="2">The sequence shown here is derived from an EMBL/GenBank/DDBJ whole genome shotgun (WGS) entry which is preliminary data.</text>
</comment>
<dbReference type="Pfam" id="PF06172">
    <property type="entry name" value="Cupin_5"/>
    <property type="match status" value="1"/>
</dbReference>
<dbReference type="Proteomes" id="UP001165363">
    <property type="component" value="Unassembled WGS sequence"/>
</dbReference>
<dbReference type="EMBL" id="JAMGBD010000001">
    <property type="protein sequence ID" value="MCL6683753.1"/>
    <property type="molecule type" value="Genomic_DNA"/>
</dbReference>
<protein>
    <submittedName>
        <fullName evidence="2">Cupin domain-containing protein</fullName>
    </submittedName>
</protein>
<dbReference type="PANTHER" id="PTHR33387:SF3">
    <property type="entry name" value="DUF985 DOMAIN-CONTAINING PROTEIN"/>
    <property type="match status" value="1"/>
</dbReference>
<dbReference type="Gene3D" id="2.60.120.10">
    <property type="entry name" value="Jelly Rolls"/>
    <property type="match status" value="1"/>
</dbReference>
<dbReference type="SUPFAM" id="SSF51182">
    <property type="entry name" value="RmlC-like cupins"/>
    <property type="match status" value="1"/>
</dbReference>
<feature type="domain" description="DUF985" evidence="1">
    <location>
        <begin position="5"/>
        <end position="136"/>
    </location>
</feature>
<dbReference type="InterPro" id="IPR039935">
    <property type="entry name" value="YML079W-like"/>
</dbReference>
<organism evidence="2 3">
    <name type="scientific">Sphingomonas alba</name>
    <dbReference type="NCBI Taxonomy" id="2908208"/>
    <lineage>
        <taxon>Bacteria</taxon>
        <taxon>Pseudomonadati</taxon>
        <taxon>Pseudomonadota</taxon>
        <taxon>Alphaproteobacteria</taxon>
        <taxon>Sphingomonadales</taxon>
        <taxon>Sphingomonadaceae</taxon>
        <taxon>Sphingomonas</taxon>
    </lineage>
</organism>